<dbReference type="InterPro" id="IPR005025">
    <property type="entry name" value="FMN_Rdtase-like_dom"/>
</dbReference>
<dbReference type="PANTHER" id="PTHR30543:SF21">
    <property type="entry name" value="NAD(P)H-DEPENDENT FMN REDUCTASE LOT6"/>
    <property type="match status" value="1"/>
</dbReference>
<dbReference type="OrthoDB" id="9790975at2"/>
<dbReference type="KEGG" id="paek:D3873_10075"/>
<dbReference type="InterPro" id="IPR029039">
    <property type="entry name" value="Flavoprotein-like_sf"/>
</dbReference>
<proteinExistence type="inferred from homology"/>
<dbReference type="InterPro" id="IPR050712">
    <property type="entry name" value="NAD(P)H-dep_reductase"/>
</dbReference>
<dbReference type="Proteomes" id="UP000265725">
    <property type="component" value="Chromosome"/>
</dbReference>
<keyword evidence="4" id="KW-1185">Reference proteome</keyword>
<gene>
    <name evidence="3" type="ORF">D3873_10075</name>
</gene>
<dbReference type="GO" id="GO:0005829">
    <property type="term" value="C:cytosol"/>
    <property type="evidence" value="ECO:0007669"/>
    <property type="project" value="TreeGrafter"/>
</dbReference>
<feature type="domain" description="NADPH-dependent FMN reductase-like" evidence="2">
    <location>
        <begin position="1"/>
        <end position="136"/>
    </location>
</feature>
<evidence type="ECO:0000313" key="4">
    <source>
        <dbReference type="Proteomes" id="UP000265725"/>
    </source>
</evidence>
<name>A0A385YTM8_9BACL</name>
<evidence type="ECO:0000259" key="2">
    <source>
        <dbReference type="Pfam" id="PF03358"/>
    </source>
</evidence>
<dbReference type="PANTHER" id="PTHR30543">
    <property type="entry name" value="CHROMATE REDUCTASE"/>
    <property type="match status" value="1"/>
</dbReference>
<sequence length="179" mass="19631">MNIVVISGGPRKNGRTGIVARMMERTYGFHTLDLSVMEMPLYNGEESQAKEPVIQSLRKAVLEADGVILLSPEYHSAMSGALKNALDFLGSTQFLHKPVALLAVAGGGKGGINCLNNMRTVMRGVYANAIPKQLVLDPDRFDYDIDGLTKEAAEQVHLLVEELKMYARIGNEIKQEQLS</sequence>
<dbReference type="Pfam" id="PF03358">
    <property type="entry name" value="FMN_red"/>
    <property type="match status" value="1"/>
</dbReference>
<dbReference type="Gene3D" id="3.40.50.360">
    <property type="match status" value="1"/>
</dbReference>
<dbReference type="EMBL" id="CP032418">
    <property type="protein sequence ID" value="AYC30199.1"/>
    <property type="molecule type" value="Genomic_DNA"/>
</dbReference>
<organism evidence="3 4">
    <name type="scientific">Paenisporosarcina cavernae</name>
    <dbReference type="NCBI Taxonomy" id="2320858"/>
    <lineage>
        <taxon>Bacteria</taxon>
        <taxon>Bacillati</taxon>
        <taxon>Bacillota</taxon>
        <taxon>Bacilli</taxon>
        <taxon>Bacillales</taxon>
        <taxon>Caryophanaceae</taxon>
        <taxon>Paenisporosarcina</taxon>
    </lineage>
</organism>
<dbReference type="SUPFAM" id="SSF52218">
    <property type="entry name" value="Flavoproteins"/>
    <property type="match status" value="1"/>
</dbReference>
<comment type="similarity">
    <text evidence="1">Belongs to the azoreductase type 2 family.</text>
</comment>
<dbReference type="GO" id="GO:0016491">
    <property type="term" value="F:oxidoreductase activity"/>
    <property type="evidence" value="ECO:0007669"/>
    <property type="project" value="InterPro"/>
</dbReference>
<dbReference type="GO" id="GO:0010181">
    <property type="term" value="F:FMN binding"/>
    <property type="evidence" value="ECO:0007669"/>
    <property type="project" value="TreeGrafter"/>
</dbReference>
<dbReference type="AlphaFoldDB" id="A0A385YTM8"/>
<evidence type="ECO:0000313" key="3">
    <source>
        <dbReference type="EMBL" id="AYC30199.1"/>
    </source>
</evidence>
<evidence type="ECO:0000256" key="1">
    <source>
        <dbReference type="ARBA" id="ARBA00009428"/>
    </source>
</evidence>
<dbReference type="RefSeq" id="WP_119883916.1">
    <property type="nucleotide sequence ID" value="NZ_CP032418.1"/>
</dbReference>
<reference evidence="4" key="1">
    <citation type="submission" date="2018-09" db="EMBL/GenBank/DDBJ databases">
        <authorList>
            <person name="Zhu H."/>
        </authorList>
    </citation>
    <scope>NUCLEOTIDE SEQUENCE [LARGE SCALE GENOMIC DNA]</scope>
    <source>
        <strain evidence="4">K2R23-3</strain>
    </source>
</reference>
<protein>
    <submittedName>
        <fullName evidence="3">NAD(P)H-dependent oxidoreductase</fullName>
    </submittedName>
</protein>
<accession>A0A385YTM8</accession>